<reference evidence="2 3" key="1">
    <citation type="journal article" date="2016" name="Toxins">
        <title>The Draft Genome Sequence of the Yersinia entomophaga Entomopathogenic Type Strain MH96T.</title>
        <authorList>
            <person name="Hurst M.R."/>
            <person name="Beattie A."/>
            <person name="Altermann E."/>
            <person name="Moraga R.M."/>
            <person name="Harper L.A."/>
            <person name="Calder J."/>
            <person name="Laugraud A."/>
        </authorList>
    </citation>
    <scope>NUCLEOTIDE SEQUENCE [LARGE SCALE GENOMIC DNA]</scope>
    <source>
        <strain evidence="2 3">MH96</strain>
    </source>
</reference>
<keyword evidence="1" id="KW-1133">Transmembrane helix</keyword>
<accession>A0ABM6BKX2</accession>
<dbReference type="Proteomes" id="UP000266744">
    <property type="component" value="Chromosome"/>
</dbReference>
<dbReference type="RefSeq" id="WP_064514885.1">
    <property type="nucleotide sequence ID" value="NZ_CP010029.1"/>
</dbReference>
<gene>
    <name evidence="2" type="ORF">PL78_08970</name>
</gene>
<keyword evidence="1" id="KW-0472">Membrane</keyword>
<proteinExistence type="predicted"/>
<name>A0ABM6BKX2_YERET</name>
<organism evidence="2 3">
    <name type="scientific">Yersinia entomophaga</name>
    <dbReference type="NCBI Taxonomy" id="935293"/>
    <lineage>
        <taxon>Bacteria</taxon>
        <taxon>Pseudomonadati</taxon>
        <taxon>Pseudomonadota</taxon>
        <taxon>Gammaproteobacteria</taxon>
        <taxon>Enterobacterales</taxon>
        <taxon>Yersiniaceae</taxon>
        <taxon>Yersinia</taxon>
    </lineage>
</organism>
<evidence type="ECO:0000313" key="3">
    <source>
        <dbReference type="Proteomes" id="UP000266744"/>
    </source>
</evidence>
<evidence type="ECO:0000313" key="2">
    <source>
        <dbReference type="EMBL" id="ANI29949.1"/>
    </source>
</evidence>
<sequence>MLKIIKLSYATFLLSSSHRFSIFLPVIFCIYNAFLLINDFYDETHANNDVVILYKNDERKVKLDQKVSLDKINYDIDRVKAIGIFGEKEKAVSTYTKKLDDIDVENMSRDEFLLIKKYYGDSRLTGTITSSNSSSMAIVSSNQINKTYFKNDFLSDGETKILKIIEDGIVVSKNSELFIMILRDGVM</sequence>
<dbReference type="Gene3D" id="2.30.30.830">
    <property type="match status" value="1"/>
</dbReference>
<keyword evidence="3" id="KW-1185">Reference proteome</keyword>
<feature type="transmembrane region" description="Helical" evidence="1">
    <location>
        <begin position="20"/>
        <end position="37"/>
    </location>
</feature>
<keyword evidence="1" id="KW-0812">Transmembrane</keyword>
<protein>
    <recommendedName>
        <fullName evidence="4">ABC transporter permease</fullName>
    </recommendedName>
</protein>
<evidence type="ECO:0000256" key="1">
    <source>
        <dbReference type="SAM" id="Phobius"/>
    </source>
</evidence>
<evidence type="ECO:0008006" key="4">
    <source>
        <dbReference type="Google" id="ProtNLM"/>
    </source>
</evidence>
<dbReference type="EMBL" id="CP010029">
    <property type="protein sequence ID" value="ANI29949.1"/>
    <property type="molecule type" value="Genomic_DNA"/>
</dbReference>